<evidence type="ECO:0000313" key="5">
    <source>
        <dbReference type="Proteomes" id="UP000011910"/>
    </source>
</evidence>
<name>M7NHF3_9BACT</name>
<dbReference type="PANTHER" id="PTHR33371">
    <property type="entry name" value="INTERMEMBRANE PHOSPHOLIPID TRANSPORT SYSTEM BINDING PROTEIN MLAD-RELATED"/>
    <property type="match status" value="1"/>
</dbReference>
<evidence type="ECO:0000256" key="1">
    <source>
        <dbReference type="SAM" id="Coils"/>
    </source>
</evidence>
<keyword evidence="5" id="KW-1185">Reference proteome</keyword>
<dbReference type="InterPro" id="IPR052336">
    <property type="entry name" value="MlaD_Phospholipid_Transporter"/>
</dbReference>
<dbReference type="Proteomes" id="UP000011910">
    <property type="component" value="Unassembled WGS sequence"/>
</dbReference>
<accession>M7NHF3</accession>
<reference evidence="4 5" key="1">
    <citation type="journal article" date="2013" name="Genome Announc.">
        <title>Draft Genome Sequence of Cesiribacter andamanensis Strain AMV16T, Isolated from a Soil Sample from a Mud Volcano in the Andaman Islands, India.</title>
        <authorList>
            <person name="Shivaji S."/>
            <person name="Ara S."/>
            <person name="Begum Z."/>
            <person name="Srinivas T.N."/>
            <person name="Singh A."/>
            <person name="Kumar Pinnaka A."/>
        </authorList>
    </citation>
    <scope>NUCLEOTIDE SEQUENCE [LARGE SCALE GENOMIC DNA]</scope>
    <source>
        <strain evidence="4 5">AMV16</strain>
    </source>
</reference>
<keyword evidence="2" id="KW-1133">Transmembrane helix</keyword>
<protein>
    <submittedName>
        <fullName evidence="4">Virulence factor Mce family protein</fullName>
    </submittedName>
</protein>
<dbReference type="EMBL" id="AODQ01000134">
    <property type="protein sequence ID" value="EMR01225.1"/>
    <property type="molecule type" value="Genomic_DNA"/>
</dbReference>
<feature type="coiled-coil region" evidence="1">
    <location>
        <begin position="242"/>
        <end position="307"/>
    </location>
</feature>
<evidence type="ECO:0000313" key="4">
    <source>
        <dbReference type="EMBL" id="EMR01225.1"/>
    </source>
</evidence>
<dbReference type="OrthoDB" id="9771725at2"/>
<dbReference type="AlphaFoldDB" id="M7NHF3"/>
<evidence type="ECO:0000256" key="2">
    <source>
        <dbReference type="SAM" id="Phobius"/>
    </source>
</evidence>
<proteinExistence type="predicted"/>
<comment type="caution">
    <text evidence="4">The sequence shown here is derived from an EMBL/GenBank/DDBJ whole genome shotgun (WGS) entry which is preliminary data.</text>
</comment>
<dbReference type="STRING" id="1279009.ADICEAN_03656"/>
<keyword evidence="2" id="KW-0812">Transmembrane</keyword>
<dbReference type="eggNOG" id="COG1463">
    <property type="taxonomic scope" value="Bacteria"/>
</dbReference>
<dbReference type="RefSeq" id="WP_009197036.1">
    <property type="nucleotide sequence ID" value="NZ_AODQ01000134.1"/>
</dbReference>
<sequence>MSEQENRRNARLGFFVLIGVIVFLVGIFFIGSARNLFNANITVHVLFNNVSGLQRGNNVWLSGVKIGTVRDVEIASDSLVLVSLKIRERDQRFINRDAKAYLSSEGLVGNAIIVIEPGVMRQPINDGDTIGTKYMTSTEDIINLARDAGEQLITVADNLGQVTQRLLDGQGTIGMLLSDTTVADDFRATLANLEATSQRTSRMSTEVGQMISKLQNNRQGAVYTLMNDTSFAGTYSTALDNIRHTTENAAQATQELQALSQQLQRDDNAVGVLLKDPNFANNLQRTMRNAADASRKLDENMEALQSNILFRGFFRRQARERERARQDSLEQVIDNRR</sequence>
<organism evidence="4 5">
    <name type="scientific">Cesiribacter andamanensis AMV16</name>
    <dbReference type="NCBI Taxonomy" id="1279009"/>
    <lineage>
        <taxon>Bacteria</taxon>
        <taxon>Pseudomonadati</taxon>
        <taxon>Bacteroidota</taxon>
        <taxon>Cytophagia</taxon>
        <taxon>Cytophagales</taxon>
        <taxon>Cesiribacteraceae</taxon>
        <taxon>Cesiribacter</taxon>
    </lineage>
</organism>
<feature type="transmembrane region" description="Helical" evidence="2">
    <location>
        <begin position="12"/>
        <end position="31"/>
    </location>
</feature>
<gene>
    <name evidence="4" type="ORF">ADICEAN_03656</name>
</gene>
<keyword evidence="1" id="KW-0175">Coiled coil</keyword>
<keyword evidence="2" id="KW-0472">Membrane</keyword>
<evidence type="ECO:0000259" key="3">
    <source>
        <dbReference type="Pfam" id="PF02470"/>
    </source>
</evidence>
<dbReference type="Pfam" id="PF02470">
    <property type="entry name" value="MlaD"/>
    <property type="match status" value="1"/>
</dbReference>
<dbReference type="PANTHER" id="PTHR33371:SF4">
    <property type="entry name" value="INTERMEMBRANE PHOSPHOLIPID TRANSPORT SYSTEM BINDING PROTEIN MLAD"/>
    <property type="match status" value="1"/>
</dbReference>
<feature type="domain" description="Mce/MlaD" evidence="3">
    <location>
        <begin position="40"/>
        <end position="118"/>
    </location>
</feature>
<dbReference type="InterPro" id="IPR003399">
    <property type="entry name" value="Mce/MlaD"/>
</dbReference>